<gene>
    <name evidence="1" type="ORF">JN11_02198</name>
</gene>
<evidence type="ECO:0000313" key="1">
    <source>
        <dbReference type="EMBL" id="TWJ00935.1"/>
    </source>
</evidence>
<protein>
    <submittedName>
        <fullName evidence="1">Phytanoyl-CoA dioxygenase PhyH</fullName>
    </submittedName>
</protein>
<dbReference type="PANTHER" id="PTHR31630">
    <property type="entry name" value="PHYTANOYL-COA DIOXYGENASE-RELATED-RELATED"/>
    <property type="match status" value="1"/>
</dbReference>
<dbReference type="InterPro" id="IPR008775">
    <property type="entry name" value="Phytyl_CoA_dOase-like"/>
</dbReference>
<dbReference type="EMBL" id="VLLI01000005">
    <property type="protein sequence ID" value="TWJ00935.1"/>
    <property type="molecule type" value="Genomic_DNA"/>
</dbReference>
<dbReference type="PANTHER" id="PTHR31630:SF6">
    <property type="entry name" value="PHYTANOYL-COA DIOXYGENASE-RELATED"/>
    <property type="match status" value="1"/>
</dbReference>
<dbReference type="SUPFAM" id="SSF51197">
    <property type="entry name" value="Clavaminate synthase-like"/>
    <property type="match status" value="1"/>
</dbReference>
<dbReference type="Proteomes" id="UP000317010">
    <property type="component" value="Unassembled WGS sequence"/>
</dbReference>
<keyword evidence="2" id="KW-1185">Reference proteome</keyword>
<dbReference type="Pfam" id="PF05721">
    <property type="entry name" value="PhyH"/>
    <property type="match status" value="1"/>
</dbReference>
<dbReference type="Gene3D" id="2.60.120.620">
    <property type="entry name" value="q2cbj1_9rhob like domain"/>
    <property type="match status" value="1"/>
</dbReference>
<dbReference type="GO" id="GO:0016706">
    <property type="term" value="F:2-oxoglutarate-dependent dioxygenase activity"/>
    <property type="evidence" value="ECO:0007669"/>
    <property type="project" value="UniProtKB-ARBA"/>
</dbReference>
<organism evidence="1 2">
    <name type="scientific">Mucilaginibacter frigoritolerans</name>
    <dbReference type="NCBI Taxonomy" id="652788"/>
    <lineage>
        <taxon>Bacteria</taxon>
        <taxon>Pseudomonadati</taxon>
        <taxon>Bacteroidota</taxon>
        <taxon>Sphingobacteriia</taxon>
        <taxon>Sphingobacteriales</taxon>
        <taxon>Sphingobacteriaceae</taxon>
        <taxon>Mucilaginibacter</taxon>
    </lineage>
</organism>
<keyword evidence="1" id="KW-0560">Oxidoreductase</keyword>
<reference evidence="1 2" key="1">
    <citation type="submission" date="2019-07" db="EMBL/GenBank/DDBJ databases">
        <title>Genomic Encyclopedia of Archaeal and Bacterial Type Strains, Phase II (KMG-II): from individual species to whole genera.</title>
        <authorList>
            <person name="Goeker M."/>
        </authorList>
    </citation>
    <scope>NUCLEOTIDE SEQUENCE [LARGE SCALE GENOMIC DNA]</scope>
    <source>
        <strain evidence="1 2">ATCC BAA-1854</strain>
    </source>
</reference>
<dbReference type="AlphaFoldDB" id="A0A562U653"/>
<dbReference type="RefSeq" id="WP_144912433.1">
    <property type="nucleotide sequence ID" value="NZ_VLLI01000005.1"/>
</dbReference>
<sequence length="338" mass="38943">MSTQEIVPSSETGKLKLKHLKRYWNKALLKREGKLANDSFPEEWKIDTTLLTVAGLGLEQTVLYVYRQAPSFDEFEDWILEVSGVPDAEKVAQFNRLFEDKNISSSAPVKRELLTDEDWAFWNQNGYVVIKNAIIKEQCDEAIQAICEFIKVDRYDKNTWYNIHPERQGIMVQLFQHSALEQNRKSSKIKRAFEELWNRTDLWMNTDRAGFNPPQTESFKFTGPFLHWDVSIHPPVRFGTQGILYLSDTVANQGAFTLVPGFHNVLEEWLKNLPPGTDPRKEDLYALGAKPIAANAGDCIIWHHALPHGSSPNTADLPRFVQYINYAPFDEKESEIWL</sequence>
<comment type="caution">
    <text evidence="1">The sequence shown here is derived from an EMBL/GenBank/DDBJ whole genome shotgun (WGS) entry which is preliminary data.</text>
</comment>
<accession>A0A562U653</accession>
<evidence type="ECO:0000313" key="2">
    <source>
        <dbReference type="Proteomes" id="UP000317010"/>
    </source>
</evidence>
<proteinExistence type="predicted"/>
<dbReference type="OrthoDB" id="1157001at2"/>
<keyword evidence="1" id="KW-0223">Dioxygenase</keyword>
<name>A0A562U653_9SPHI</name>